<dbReference type="AlphaFoldDB" id="A0A5P9JVY6"/>
<dbReference type="CDD" id="cd00229">
    <property type="entry name" value="SGNH_hydrolase"/>
    <property type="match status" value="1"/>
</dbReference>
<dbReference type="GO" id="GO:0004622">
    <property type="term" value="F:phosphatidylcholine lysophospholipase activity"/>
    <property type="evidence" value="ECO:0007669"/>
    <property type="project" value="TreeGrafter"/>
</dbReference>
<feature type="domain" description="SGNH hydrolase-type esterase" evidence="1">
    <location>
        <begin position="5"/>
        <end position="196"/>
    </location>
</feature>
<protein>
    <recommendedName>
        <fullName evidence="1">SGNH hydrolase-type esterase domain-containing protein</fullName>
    </recommendedName>
</protein>
<dbReference type="InterPro" id="IPR013830">
    <property type="entry name" value="SGNH_hydro"/>
</dbReference>
<sequence length="215" mass="24206">MKFVFFGDSICFGQRVSPHLIWVSRISQDLERISEGKVVVANNSVNGNTTRNALERVGPDLQSENPIVVYIQFGLNDCNFWQTDHGHARVSLEAYKWNLVEIINRARFAGAQKVLLGTNHLTQFNGPMEKKISSKAPMPYREHIRIYNNAVRVVAEMTDVTLVDIEAEWIEGPERKGLGEAYLDPDGLHLSPLGHDFYYHIVGPACRKAVSTLLA</sequence>
<keyword evidence="3" id="KW-1185">Reference proteome</keyword>
<organism evidence="2 3">
    <name type="scientific">Microvirga thermotolerans</name>
    <dbReference type="NCBI Taxonomy" id="2651334"/>
    <lineage>
        <taxon>Bacteria</taxon>
        <taxon>Pseudomonadati</taxon>
        <taxon>Pseudomonadota</taxon>
        <taxon>Alphaproteobacteria</taxon>
        <taxon>Hyphomicrobiales</taxon>
        <taxon>Methylobacteriaceae</taxon>
        <taxon>Microvirga</taxon>
    </lineage>
</organism>
<reference evidence="2 3" key="1">
    <citation type="submission" date="2019-10" db="EMBL/GenBank/DDBJ databases">
        <title>Isolation, Identification of Microvirga thermotolerans HR1, a novel thermophilic bacterium and Comparative Genomics of the genus Microvirga.</title>
        <authorList>
            <person name="Li J."/>
            <person name="Zhang W."/>
            <person name="Lin M."/>
            <person name="Wang J."/>
        </authorList>
    </citation>
    <scope>NUCLEOTIDE SEQUENCE [LARGE SCALE GENOMIC DNA]</scope>
    <source>
        <strain evidence="2 3">HR1</strain>
    </source>
</reference>
<evidence type="ECO:0000313" key="3">
    <source>
        <dbReference type="Proteomes" id="UP000325614"/>
    </source>
</evidence>
<evidence type="ECO:0000259" key="1">
    <source>
        <dbReference type="Pfam" id="PF13472"/>
    </source>
</evidence>
<dbReference type="KEGG" id="mico:GDR74_06665"/>
<evidence type="ECO:0000313" key="2">
    <source>
        <dbReference type="EMBL" id="QFU15928.1"/>
    </source>
</evidence>
<dbReference type="Pfam" id="PF13472">
    <property type="entry name" value="Lipase_GDSL_2"/>
    <property type="match status" value="1"/>
</dbReference>
<name>A0A5P9JVY6_9HYPH</name>
<dbReference type="InterPro" id="IPR051532">
    <property type="entry name" value="Ester_Hydrolysis_Enzymes"/>
</dbReference>
<accession>A0A5P9JVY6</accession>
<proteinExistence type="predicted"/>
<dbReference type="PANTHER" id="PTHR30383:SF5">
    <property type="entry name" value="SGNH HYDROLASE-TYPE ESTERASE DOMAIN-CONTAINING PROTEIN"/>
    <property type="match status" value="1"/>
</dbReference>
<dbReference type="PANTHER" id="PTHR30383">
    <property type="entry name" value="THIOESTERASE 1/PROTEASE 1/LYSOPHOSPHOLIPASE L1"/>
    <property type="match status" value="1"/>
</dbReference>
<dbReference type="Gene3D" id="3.40.50.1110">
    <property type="entry name" value="SGNH hydrolase"/>
    <property type="match status" value="1"/>
</dbReference>
<dbReference type="Proteomes" id="UP000325614">
    <property type="component" value="Chromosome"/>
</dbReference>
<dbReference type="SUPFAM" id="SSF52266">
    <property type="entry name" value="SGNH hydrolase"/>
    <property type="match status" value="1"/>
</dbReference>
<dbReference type="EMBL" id="CP045423">
    <property type="protein sequence ID" value="QFU15928.1"/>
    <property type="molecule type" value="Genomic_DNA"/>
</dbReference>
<dbReference type="InterPro" id="IPR036514">
    <property type="entry name" value="SGNH_hydro_sf"/>
</dbReference>
<gene>
    <name evidence="2" type="ORF">GDR74_06665</name>
</gene>
<dbReference type="RefSeq" id="WP_152585573.1">
    <property type="nucleotide sequence ID" value="NZ_CP045423.1"/>
</dbReference>